<organism evidence="3 4">
    <name type="scientific">Nitzschia inconspicua</name>
    <dbReference type="NCBI Taxonomy" id="303405"/>
    <lineage>
        <taxon>Eukaryota</taxon>
        <taxon>Sar</taxon>
        <taxon>Stramenopiles</taxon>
        <taxon>Ochrophyta</taxon>
        <taxon>Bacillariophyta</taxon>
        <taxon>Bacillariophyceae</taxon>
        <taxon>Bacillariophycidae</taxon>
        <taxon>Bacillariales</taxon>
        <taxon>Bacillariaceae</taxon>
        <taxon>Nitzschia</taxon>
    </lineage>
</organism>
<dbReference type="PROSITE" id="PS51421">
    <property type="entry name" value="RAS"/>
    <property type="match status" value="1"/>
</dbReference>
<evidence type="ECO:0000256" key="2">
    <source>
        <dbReference type="SAM" id="MobiDB-lite"/>
    </source>
</evidence>
<keyword evidence="4" id="KW-1185">Reference proteome</keyword>
<keyword evidence="1" id="KW-0547">Nucleotide-binding</keyword>
<dbReference type="SMART" id="SM00174">
    <property type="entry name" value="RHO"/>
    <property type="match status" value="1"/>
</dbReference>
<protein>
    <submittedName>
        <fullName evidence="3">Small GTP-binding domain protein</fullName>
    </submittedName>
</protein>
<dbReference type="Pfam" id="PF00071">
    <property type="entry name" value="Ras"/>
    <property type="match status" value="1"/>
</dbReference>
<dbReference type="OrthoDB" id="63533at2759"/>
<evidence type="ECO:0000313" key="3">
    <source>
        <dbReference type="EMBL" id="KAG7355728.1"/>
    </source>
</evidence>
<sequence>MPHVELPQAEFKVVMLGETFTGKTSLVLRFAEGYYRDSARNPTVGAFFITKRLTVNGMTAKIQIWDTAGQEHFKRLAPMYYKNAAAAIVCYDVTSPKSFETLEYWMNELQVNTPPGGLVIAMCATKCDLAMNPDTSQAEALAAKTGAMFLTTSAKTNTNVNYLFQKVAERVLDYQQRKEGEHSNISVTPLGITSVGAETDGNLQNTLSGDATTSENNATFHQSPSAFGPNRIGLAPLPTVPENGGDVRSPLHAKRQRPQSNDDSLELLDPAKTPSGDSDKVSGNVARCDPHSMLMCGGADSADGGGGCVIQ</sequence>
<evidence type="ECO:0000313" key="4">
    <source>
        <dbReference type="Proteomes" id="UP000693970"/>
    </source>
</evidence>
<dbReference type="EMBL" id="JAGRRH010000015">
    <property type="protein sequence ID" value="KAG7355728.1"/>
    <property type="molecule type" value="Genomic_DNA"/>
</dbReference>
<dbReference type="InterPro" id="IPR005225">
    <property type="entry name" value="Small_GTP-bd"/>
</dbReference>
<comment type="caution">
    <text evidence="3">The sequence shown here is derived from an EMBL/GenBank/DDBJ whole genome shotgun (WGS) entry which is preliminary data.</text>
</comment>
<dbReference type="PROSITE" id="PS51420">
    <property type="entry name" value="RHO"/>
    <property type="match status" value="1"/>
</dbReference>
<dbReference type="PANTHER" id="PTHR47978">
    <property type="match status" value="1"/>
</dbReference>
<gene>
    <name evidence="3" type="ORF">IV203_000414</name>
</gene>
<dbReference type="GO" id="GO:0005525">
    <property type="term" value="F:GTP binding"/>
    <property type="evidence" value="ECO:0007669"/>
    <property type="project" value="InterPro"/>
</dbReference>
<accession>A0A9K3L6S9</accession>
<dbReference type="FunFam" id="3.40.50.300:FF:000808">
    <property type="entry name" value="Small GTP-binding protein, putative"/>
    <property type="match status" value="1"/>
</dbReference>
<feature type="compositionally biased region" description="Polar residues" evidence="2">
    <location>
        <begin position="201"/>
        <end position="225"/>
    </location>
</feature>
<dbReference type="GO" id="GO:0003924">
    <property type="term" value="F:GTPase activity"/>
    <property type="evidence" value="ECO:0007669"/>
    <property type="project" value="InterPro"/>
</dbReference>
<proteinExistence type="predicted"/>
<dbReference type="PROSITE" id="PS51419">
    <property type="entry name" value="RAB"/>
    <property type="match status" value="1"/>
</dbReference>
<dbReference type="AlphaFoldDB" id="A0A9K3L6S9"/>
<reference evidence="3" key="1">
    <citation type="journal article" date="2021" name="Sci. Rep.">
        <title>Diploid genomic architecture of Nitzschia inconspicua, an elite biomass production diatom.</title>
        <authorList>
            <person name="Oliver A."/>
            <person name="Podell S."/>
            <person name="Pinowska A."/>
            <person name="Traller J.C."/>
            <person name="Smith S.R."/>
            <person name="McClure R."/>
            <person name="Beliaev A."/>
            <person name="Bohutskyi P."/>
            <person name="Hill E.A."/>
            <person name="Rabines A."/>
            <person name="Zheng H."/>
            <person name="Allen L.Z."/>
            <person name="Kuo A."/>
            <person name="Grigoriev I.V."/>
            <person name="Allen A.E."/>
            <person name="Hazlebeck D."/>
            <person name="Allen E.E."/>
        </authorList>
    </citation>
    <scope>NUCLEOTIDE SEQUENCE</scope>
    <source>
        <strain evidence="3">Hildebrandi</strain>
    </source>
</reference>
<reference evidence="3" key="2">
    <citation type="submission" date="2021-04" db="EMBL/GenBank/DDBJ databases">
        <authorList>
            <person name="Podell S."/>
        </authorList>
    </citation>
    <scope>NUCLEOTIDE SEQUENCE</scope>
    <source>
        <strain evidence="3">Hildebrandi</strain>
    </source>
</reference>
<name>A0A9K3L6S9_9STRA</name>
<dbReference type="NCBIfam" id="TIGR00231">
    <property type="entry name" value="small_GTP"/>
    <property type="match status" value="1"/>
</dbReference>
<dbReference type="Proteomes" id="UP000693970">
    <property type="component" value="Unassembled WGS sequence"/>
</dbReference>
<dbReference type="SMART" id="SM00176">
    <property type="entry name" value="RAN"/>
    <property type="match status" value="1"/>
</dbReference>
<dbReference type="SMART" id="SM00175">
    <property type="entry name" value="RAB"/>
    <property type="match status" value="1"/>
</dbReference>
<feature type="region of interest" description="Disordered" evidence="2">
    <location>
        <begin position="196"/>
        <end position="285"/>
    </location>
</feature>
<dbReference type="SMART" id="SM00173">
    <property type="entry name" value="RAS"/>
    <property type="match status" value="1"/>
</dbReference>
<dbReference type="InterPro" id="IPR001806">
    <property type="entry name" value="Small_GTPase"/>
</dbReference>
<evidence type="ECO:0000256" key="1">
    <source>
        <dbReference type="ARBA" id="ARBA00022741"/>
    </source>
</evidence>